<name>F4Q6N9_CACFS</name>
<sequence length="743" mass="85100">MEEDKERDKVAVVGVVVGGVGRVFRSTLLLKHVLSFISIINKELQLSTTKYKYFTSDSISHLRYCHHEDLLFVSSLDKSLTKRHQQQLQLQQKQKAFKLLVSKLQDNINNNNNNYNQFIIYFQGLPTILKNCKDVFILKQIHQLYPHYFYQHDNDDDDKDGLSKKNGWIVDNIAASGSFACLLYAIETLKSKPSTKTLEMASEYGHTNLFAYLCETYPELGIGRSFDVAASYPHMTILKYILENRTECCYTVSTLASIAATDGIEEAKLLLAHKNKRLLKSKDNRFYHFADFSVVRGHLDMVKLFYSHFGQDRFLNRAIDQAAELGYLDIVIYLKETVKLVESQDSINYSAKNGHVHVVRYLCEINKKRELGFNLGDAINKAAAEGQLAVVEYLCGIGAECDKKMSMHYASINGHLEVVQFIDRHYQGGECKSDTISDICRIGKGDYLAMFKYMIQKYPCKGHDAQQVILSSAAQRGCVSLYKAILKHLEIDLDDPLTWSNHQGSSHPIPFWSHIAPPHVKLDLSFWLIKKFSHLMAPSYYTQFLSFSSPSYQYPLDIIEYIYCKCPEVFNYSTSQILLNKACIRNNVDLLAFFHKNGLPAPSRDVLNVACSSASLECIKFIYENYGHIEHLRFNSALLEHACRTTEESLEMIQYLSTIIKLKKQPLHRILQNAIGKKNEEMVQFIYNNNVDKIKKLYSQPTTAPTNQFGNQTLLKVIKATGNVRIMEFFFLNMPTLSIIEEK</sequence>
<dbReference type="InterPro" id="IPR036770">
    <property type="entry name" value="Ankyrin_rpt-contain_sf"/>
</dbReference>
<gene>
    <name evidence="1" type="ORF">DFA_09093</name>
</gene>
<proteinExistence type="predicted"/>
<dbReference type="RefSeq" id="XP_004354949.1">
    <property type="nucleotide sequence ID" value="XM_004354897.1"/>
</dbReference>
<dbReference type="Pfam" id="PF12796">
    <property type="entry name" value="Ank_2"/>
    <property type="match status" value="1"/>
</dbReference>
<dbReference type="PANTHER" id="PTHR46586">
    <property type="entry name" value="ANKYRIN REPEAT-CONTAINING PROTEIN"/>
    <property type="match status" value="1"/>
</dbReference>
<accession>F4Q6N9</accession>
<dbReference type="InterPro" id="IPR052050">
    <property type="entry name" value="SecEffector_AnkRepeat"/>
</dbReference>
<evidence type="ECO:0008006" key="3">
    <source>
        <dbReference type="Google" id="ProtNLM"/>
    </source>
</evidence>
<dbReference type="OrthoDB" id="76773at2759"/>
<dbReference type="EMBL" id="GL883023">
    <property type="protein sequence ID" value="EGG16549.1"/>
    <property type="molecule type" value="Genomic_DNA"/>
</dbReference>
<dbReference type="InterPro" id="IPR002110">
    <property type="entry name" value="Ankyrin_rpt"/>
</dbReference>
<dbReference type="SUPFAM" id="SSF140860">
    <property type="entry name" value="Pseudo ankyrin repeat-like"/>
    <property type="match status" value="1"/>
</dbReference>
<dbReference type="Proteomes" id="UP000007797">
    <property type="component" value="Unassembled WGS sequence"/>
</dbReference>
<dbReference type="GeneID" id="14868447"/>
<protein>
    <recommendedName>
        <fullName evidence="3">Ankyrin repeat-containing protein</fullName>
    </recommendedName>
</protein>
<organism evidence="1 2">
    <name type="scientific">Cavenderia fasciculata</name>
    <name type="common">Slime mold</name>
    <name type="synonym">Dictyostelium fasciculatum</name>
    <dbReference type="NCBI Taxonomy" id="261658"/>
    <lineage>
        <taxon>Eukaryota</taxon>
        <taxon>Amoebozoa</taxon>
        <taxon>Evosea</taxon>
        <taxon>Eumycetozoa</taxon>
        <taxon>Dictyostelia</taxon>
        <taxon>Acytosteliales</taxon>
        <taxon>Cavenderiaceae</taxon>
        <taxon>Cavenderia</taxon>
    </lineage>
</organism>
<dbReference type="PANTHER" id="PTHR46586:SF3">
    <property type="entry name" value="ANKYRIN REPEAT-CONTAINING PROTEIN"/>
    <property type="match status" value="1"/>
</dbReference>
<keyword evidence="2" id="KW-1185">Reference proteome</keyword>
<dbReference type="KEGG" id="dfa:DFA_09093"/>
<dbReference type="Gene3D" id="1.25.40.20">
    <property type="entry name" value="Ankyrin repeat-containing domain"/>
    <property type="match status" value="3"/>
</dbReference>
<evidence type="ECO:0000313" key="1">
    <source>
        <dbReference type="EMBL" id="EGG16549.1"/>
    </source>
</evidence>
<reference evidence="2" key="1">
    <citation type="journal article" date="2011" name="Genome Res.">
        <title>Phylogeny-wide analysis of social amoeba genomes highlights ancient origins for complex intercellular communication.</title>
        <authorList>
            <person name="Heidel A.J."/>
            <person name="Lawal H.M."/>
            <person name="Felder M."/>
            <person name="Schilde C."/>
            <person name="Helps N.R."/>
            <person name="Tunggal B."/>
            <person name="Rivero F."/>
            <person name="John U."/>
            <person name="Schleicher M."/>
            <person name="Eichinger L."/>
            <person name="Platzer M."/>
            <person name="Noegel A.A."/>
            <person name="Schaap P."/>
            <person name="Gloeckner G."/>
        </authorList>
    </citation>
    <scope>NUCLEOTIDE SEQUENCE [LARGE SCALE GENOMIC DNA]</scope>
    <source>
        <strain evidence="2">SH3</strain>
    </source>
</reference>
<dbReference type="SUPFAM" id="SSF48403">
    <property type="entry name" value="Ankyrin repeat"/>
    <property type="match status" value="1"/>
</dbReference>
<dbReference type="AlphaFoldDB" id="F4Q6N9"/>
<dbReference type="STRING" id="1054147.F4Q6N9"/>
<evidence type="ECO:0000313" key="2">
    <source>
        <dbReference type="Proteomes" id="UP000007797"/>
    </source>
</evidence>